<dbReference type="Proteomes" id="UP000279760">
    <property type="component" value="Chromosome 1"/>
</dbReference>
<evidence type="ECO:0000313" key="3">
    <source>
        <dbReference type="Proteomes" id="UP000279760"/>
    </source>
</evidence>
<dbReference type="RefSeq" id="WP_124939711.1">
    <property type="nucleotide sequence ID" value="NZ_CP033577.1"/>
</dbReference>
<sequence>MKVKELISALEQMNPEMEVLGFTESGEKFDDAKRVYQLKKIQQVTAFRERERTKNVDATLRFDPEGDEQIVLYLTSDF</sequence>
<name>A0A3G4V4W5_9VIBR</name>
<reference evidence="2 3" key="1">
    <citation type="submission" date="2018-11" db="EMBL/GenBank/DDBJ databases">
        <title>Complete Genome Sequence of Vbrio mediterranei 117-T6: a Potential Pathogen Bacteria Isolated from the Conchocelis of Pyropia.</title>
        <authorList>
            <person name="Liu Q."/>
        </authorList>
    </citation>
    <scope>NUCLEOTIDE SEQUENCE [LARGE SCALE GENOMIC DNA]</scope>
    <source>
        <strain evidence="2 3">117-T6</strain>
    </source>
</reference>
<gene>
    <name evidence="1" type="ORF">ECB94_00305</name>
    <name evidence="2" type="ORF">ECB94_00320</name>
</gene>
<accession>A0A3G4V4W5</accession>
<protein>
    <submittedName>
        <fullName evidence="2">Uncharacterized protein</fullName>
    </submittedName>
</protein>
<evidence type="ECO:0000313" key="1">
    <source>
        <dbReference type="EMBL" id="AYV19824.1"/>
    </source>
</evidence>
<organism evidence="2 3">
    <name type="scientific">Vibrio mediterranei</name>
    <dbReference type="NCBI Taxonomy" id="689"/>
    <lineage>
        <taxon>Bacteria</taxon>
        <taxon>Pseudomonadati</taxon>
        <taxon>Pseudomonadota</taxon>
        <taxon>Gammaproteobacteria</taxon>
        <taxon>Vibrionales</taxon>
        <taxon>Vibrionaceae</taxon>
        <taxon>Vibrio</taxon>
    </lineage>
</organism>
<dbReference type="EMBL" id="CP033577">
    <property type="protein sequence ID" value="AYV19824.1"/>
    <property type="molecule type" value="Genomic_DNA"/>
</dbReference>
<dbReference type="AlphaFoldDB" id="A0A3G4V4W5"/>
<proteinExistence type="predicted"/>
<evidence type="ECO:0000313" key="2">
    <source>
        <dbReference type="EMBL" id="AYV19827.1"/>
    </source>
</evidence>
<dbReference type="EMBL" id="CP033577">
    <property type="protein sequence ID" value="AYV19827.1"/>
    <property type="molecule type" value="Genomic_DNA"/>
</dbReference>